<dbReference type="AlphaFoldDB" id="A0A4Y2PEV5"/>
<organism evidence="1 2">
    <name type="scientific">Araneus ventricosus</name>
    <name type="common">Orbweaver spider</name>
    <name type="synonym">Epeira ventricosa</name>
    <dbReference type="NCBI Taxonomy" id="182803"/>
    <lineage>
        <taxon>Eukaryota</taxon>
        <taxon>Metazoa</taxon>
        <taxon>Ecdysozoa</taxon>
        <taxon>Arthropoda</taxon>
        <taxon>Chelicerata</taxon>
        <taxon>Arachnida</taxon>
        <taxon>Araneae</taxon>
        <taxon>Araneomorphae</taxon>
        <taxon>Entelegynae</taxon>
        <taxon>Araneoidea</taxon>
        <taxon>Araneidae</taxon>
        <taxon>Araneus</taxon>
    </lineage>
</organism>
<evidence type="ECO:0000313" key="1">
    <source>
        <dbReference type="EMBL" id="GBN49589.1"/>
    </source>
</evidence>
<gene>
    <name evidence="1" type="ORF">AVEN_142383_1</name>
</gene>
<dbReference type="Proteomes" id="UP000499080">
    <property type="component" value="Unassembled WGS sequence"/>
</dbReference>
<keyword evidence="2" id="KW-1185">Reference proteome</keyword>
<evidence type="ECO:0000313" key="2">
    <source>
        <dbReference type="Proteomes" id="UP000499080"/>
    </source>
</evidence>
<accession>A0A4Y2PEV5</accession>
<sequence>MRRLGVAPNLRPVWVFTKKSTCWAKNRAFCNGAEITLAPFTYEFRFGNQLQEDSQQINESREEFVTINNGSQTQDRFEGKNGSLPIRNRRFRKKMLTEMDPFQDFGKTYPKITGGAVFPSTFSYPYTIRHITY</sequence>
<name>A0A4Y2PEV5_ARAVE</name>
<dbReference type="EMBL" id="BGPR01011100">
    <property type="protein sequence ID" value="GBN49589.1"/>
    <property type="molecule type" value="Genomic_DNA"/>
</dbReference>
<proteinExistence type="predicted"/>
<comment type="caution">
    <text evidence="1">The sequence shown here is derived from an EMBL/GenBank/DDBJ whole genome shotgun (WGS) entry which is preliminary data.</text>
</comment>
<reference evidence="1 2" key="1">
    <citation type="journal article" date="2019" name="Sci. Rep.">
        <title>Orb-weaving spider Araneus ventricosus genome elucidates the spidroin gene catalogue.</title>
        <authorList>
            <person name="Kono N."/>
            <person name="Nakamura H."/>
            <person name="Ohtoshi R."/>
            <person name="Moran D.A.P."/>
            <person name="Shinohara A."/>
            <person name="Yoshida Y."/>
            <person name="Fujiwara M."/>
            <person name="Mori M."/>
            <person name="Tomita M."/>
            <person name="Arakawa K."/>
        </authorList>
    </citation>
    <scope>NUCLEOTIDE SEQUENCE [LARGE SCALE GENOMIC DNA]</scope>
</reference>
<protein>
    <submittedName>
        <fullName evidence="1">Uncharacterized protein</fullName>
    </submittedName>
</protein>